<dbReference type="SUPFAM" id="SSF49899">
    <property type="entry name" value="Concanavalin A-like lectins/glucanases"/>
    <property type="match status" value="1"/>
</dbReference>
<dbReference type="InterPro" id="IPR003877">
    <property type="entry name" value="SPRY_dom"/>
</dbReference>
<organism evidence="3 4">
    <name type="scientific">Peronospora matthiolae</name>
    <dbReference type="NCBI Taxonomy" id="2874970"/>
    <lineage>
        <taxon>Eukaryota</taxon>
        <taxon>Sar</taxon>
        <taxon>Stramenopiles</taxon>
        <taxon>Oomycota</taxon>
        <taxon>Peronosporomycetes</taxon>
        <taxon>Peronosporales</taxon>
        <taxon>Peronosporaceae</taxon>
        <taxon>Peronospora</taxon>
    </lineage>
</organism>
<sequence>MVVSSLLSSSNVTSSRLPHLHSFVVLTKQSSSRHFAHRRNSTSSSSSSSSSYSAASCGTNSDESDASDLEVDDCSIVYESYAAVTKRSSHPFIPMSWDDLQLAQISGPIDALGATLRQKRRSSIDGGNPLESTALELCFEFLTIKELLQSVVHVCVLFHDVVVQSQTLLTGSYCRQWRANKMLPKSYVTLCYHDQLTLCTARRAGALYELSTRSAVNRLPNGTYDVVNNSMLRNFATGSIDSIRGVKKLPLLSCAQALHKQISYFEVSLQASGSVGLVSISNGAARGAYGFGSREHVGWNSVSYGYHGNDGDFVFNDGTKPYGGERHAFGPLWGRASTAQCKQESPRVLTVGCGLDAGKREVFFTLNEEMVGVARMTEVLPGDYAAAVSLHAFGDRAVINAGAAPFVFDIEAFCASP</sequence>
<feature type="region of interest" description="Disordered" evidence="1">
    <location>
        <begin position="34"/>
        <end position="67"/>
    </location>
</feature>
<accession>A0AAV1UM15</accession>
<dbReference type="InterPro" id="IPR044736">
    <property type="entry name" value="Gid1/RanBPM/SPLA_SPRY"/>
</dbReference>
<dbReference type="InterPro" id="IPR013320">
    <property type="entry name" value="ConA-like_dom_sf"/>
</dbReference>
<name>A0AAV1UM15_9STRA</name>
<protein>
    <recommendedName>
        <fullName evidence="2">SPRY domain-containing protein</fullName>
    </recommendedName>
</protein>
<evidence type="ECO:0000259" key="2">
    <source>
        <dbReference type="Pfam" id="PF00622"/>
    </source>
</evidence>
<evidence type="ECO:0000313" key="4">
    <source>
        <dbReference type="Proteomes" id="UP001162060"/>
    </source>
</evidence>
<evidence type="ECO:0000256" key="1">
    <source>
        <dbReference type="SAM" id="MobiDB-lite"/>
    </source>
</evidence>
<proteinExistence type="predicted"/>
<dbReference type="CDD" id="cd12885">
    <property type="entry name" value="SPRY_RanBP_like"/>
    <property type="match status" value="1"/>
</dbReference>
<feature type="domain" description="SPRY" evidence="2">
    <location>
        <begin position="264"/>
        <end position="402"/>
    </location>
</feature>
<dbReference type="EMBL" id="CAKLBY020000223">
    <property type="protein sequence ID" value="CAK7935899.1"/>
    <property type="molecule type" value="Genomic_DNA"/>
</dbReference>
<gene>
    <name evidence="3" type="ORF">PM001_LOCUS21049</name>
</gene>
<dbReference type="Proteomes" id="UP001162060">
    <property type="component" value="Unassembled WGS sequence"/>
</dbReference>
<comment type="caution">
    <text evidence="3">The sequence shown here is derived from an EMBL/GenBank/DDBJ whole genome shotgun (WGS) entry which is preliminary data.</text>
</comment>
<dbReference type="AlphaFoldDB" id="A0AAV1UM15"/>
<reference evidence="3" key="1">
    <citation type="submission" date="2024-01" db="EMBL/GenBank/DDBJ databases">
        <authorList>
            <person name="Webb A."/>
        </authorList>
    </citation>
    <scope>NUCLEOTIDE SEQUENCE</scope>
    <source>
        <strain evidence="3">Pm1</strain>
    </source>
</reference>
<evidence type="ECO:0000313" key="3">
    <source>
        <dbReference type="EMBL" id="CAK7935899.1"/>
    </source>
</evidence>
<dbReference type="Gene3D" id="2.60.120.920">
    <property type="match status" value="1"/>
</dbReference>
<dbReference type="Pfam" id="PF00622">
    <property type="entry name" value="SPRY"/>
    <property type="match status" value="1"/>
</dbReference>
<feature type="compositionally biased region" description="Low complexity" evidence="1">
    <location>
        <begin position="41"/>
        <end position="56"/>
    </location>
</feature>
<dbReference type="InterPro" id="IPR043136">
    <property type="entry name" value="B30.2/SPRY_sf"/>
</dbReference>